<comment type="catalytic activity">
    <reaction evidence="8 9">
        <text>a 6-O-methyl-2'-deoxyguanosine in DNA + L-cysteinyl-[protein] = S-methyl-L-cysteinyl-[protein] + a 2'-deoxyguanosine in DNA</text>
        <dbReference type="Rhea" id="RHEA:24000"/>
        <dbReference type="Rhea" id="RHEA-COMP:10131"/>
        <dbReference type="Rhea" id="RHEA-COMP:10132"/>
        <dbReference type="Rhea" id="RHEA-COMP:11367"/>
        <dbReference type="Rhea" id="RHEA-COMP:11368"/>
        <dbReference type="ChEBI" id="CHEBI:29950"/>
        <dbReference type="ChEBI" id="CHEBI:82612"/>
        <dbReference type="ChEBI" id="CHEBI:85445"/>
        <dbReference type="ChEBI" id="CHEBI:85448"/>
        <dbReference type="EC" id="2.1.1.63"/>
    </reaction>
</comment>
<evidence type="ECO:0000256" key="4">
    <source>
        <dbReference type="ARBA" id="ARBA00022603"/>
    </source>
</evidence>
<proteinExistence type="inferred from homology"/>
<keyword evidence="13" id="KW-1185">Reference proteome</keyword>
<feature type="domain" description="Methylated-DNA-[protein]-cysteine S-methyltransferase DNA binding" evidence="10">
    <location>
        <begin position="72"/>
        <end position="151"/>
    </location>
</feature>
<keyword evidence="7 9" id="KW-0234">DNA repair</keyword>
<evidence type="ECO:0000256" key="9">
    <source>
        <dbReference type="HAMAP-Rule" id="MF_00772"/>
    </source>
</evidence>
<evidence type="ECO:0000256" key="3">
    <source>
        <dbReference type="ARBA" id="ARBA00022490"/>
    </source>
</evidence>
<dbReference type="InterPro" id="IPR014048">
    <property type="entry name" value="MethylDNA_cys_MeTrfase_DNA-bd"/>
</dbReference>
<keyword evidence="6 9" id="KW-0227">DNA damage</keyword>
<dbReference type="EMBL" id="SLUK01000001">
    <property type="protein sequence ID" value="TCL45143.1"/>
    <property type="molecule type" value="Genomic_DNA"/>
</dbReference>
<dbReference type="InterPro" id="IPR036217">
    <property type="entry name" value="MethylDNA_cys_MeTrfase_DNAb"/>
</dbReference>
<dbReference type="HAMAP" id="MF_00772">
    <property type="entry name" value="OGT"/>
    <property type="match status" value="1"/>
</dbReference>
<dbReference type="InterPro" id="IPR001497">
    <property type="entry name" value="MethylDNA_cys_MeTrfase_AS"/>
</dbReference>
<dbReference type="GO" id="GO:0006307">
    <property type="term" value="P:DNA alkylation repair"/>
    <property type="evidence" value="ECO:0007669"/>
    <property type="project" value="UniProtKB-UniRule"/>
</dbReference>
<comment type="function">
    <text evidence="9">Involved in the cellular defense against the biological effects of O6-methylguanine (O6-MeG) and O4-methylthymine (O4-MeT) in DNA. Repairs the methylated nucleobase in DNA by stoichiometrically transferring the methyl group to a cysteine residue in the enzyme. This is a suicide reaction: the enzyme is irreversibly inactivated.</text>
</comment>
<gene>
    <name evidence="12" type="ORF">EDD78_101123</name>
</gene>
<keyword evidence="4 9" id="KW-0489">Methyltransferase</keyword>
<feature type="domain" description="Methylguanine DNA methyltransferase ribonuclease-like" evidence="11">
    <location>
        <begin position="6"/>
        <end position="68"/>
    </location>
</feature>
<dbReference type="Proteomes" id="UP000294682">
    <property type="component" value="Unassembled WGS sequence"/>
</dbReference>
<dbReference type="InterPro" id="IPR036631">
    <property type="entry name" value="MGMT_N_sf"/>
</dbReference>
<dbReference type="GO" id="GO:0003908">
    <property type="term" value="F:methylated-DNA-[protein]-cysteine S-methyltransferase activity"/>
    <property type="evidence" value="ECO:0007669"/>
    <property type="project" value="UniProtKB-UniRule"/>
</dbReference>
<dbReference type="GO" id="GO:0032259">
    <property type="term" value="P:methylation"/>
    <property type="evidence" value="ECO:0007669"/>
    <property type="project" value="UniProtKB-KW"/>
</dbReference>
<dbReference type="InterPro" id="IPR008332">
    <property type="entry name" value="MethylG_MeTrfase_N"/>
</dbReference>
<organism evidence="12 13">
    <name type="scientific">Harryflintia acetispora</name>
    <dbReference type="NCBI Taxonomy" id="1849041"/>
    <lineage>
        <taxon>Bacteria</taxon>
        <taxon>Bacillati</taxon>
        <taxon>Bacillota</taxon>
        <taxon>Clostridia</taxon>
        <taxon>Eubacteriales</taxon>
        <taxon>Oscillospiraceae</taxon>
        <taxon>Harryflintia</taxon>
    </lineage>
</organism>
<evidence type="ECO:0000313" key="13">
    <source>
        <dbReference type="Proteomes" id="UP000294682"/>
    </source>
</evidence>
<evidence type="ECO:0000256" key="7">
    <source>
        <dbReference type="ARBA" id="ARBA00023204"/>
    </source>
</evidence>
<dbReference type="Pfam" id="PF01035">
    <property type="entry name" value="DNA_binding_1"/>
    <property type="match status" value="1"/>
</dbReference>
<evidence type="ECO:0000259" key="10">
    <source>
        <dbReference type="Pfam" id="PF01035"/>
    </source>
</evidence>
<keyword evidence="5 9" id="KW-0808">Transferase</keyword>
<protein>
    <recommendedName>
        <fullName evidence="9">Methylated-DNA--protein-cysteine methyltransferase</fullName>
        <ecNumber evidence="9">2.1.1.63</ecNumber>
    </recommendedName>
    <alternativeName>
        <fullName evidence="9">6-O-methylguanine-DNA methyltransferase</fullName>
        <shortName evidence="9">MGMT</shortName>
    </alternativeName>
    <alternativeName>
        <fullName evidence="9">O-6-methylguanine-DNA-alkyltransferase</fullName>
    </alternativeName>
</protein>
<comment type="miscellaneous">
    <text evidence="9">This enzyme catalyzes only one turnover and therefore is not strictly catalytic. According to one definition, an enzyme is a biocatalyst that acts repeatedly and over many reaction cycles.</text>
</comment>
<dbReference type="NCBIfam" id="TIGR00589">
    <property type="entry name" value="ogt"/>
    <property type="match status" value="1"/>
</dbReference>
<dbReference type="FunFam" id="1.10.10.10:FF:000214">
    <property type="entry name" value="Methylated-DNA--protein-cysteine methyltransferase"/>
    <property type="match status" value="1"/>
</dbReference>
<evidence type="ECO:0000313" key="12">
    <source>
        <dbReference type="EMBL" id="TCL45143.1"/>
    </source>
</evidence>
<dbReference type="InterPro" id="IPR036388">
    <property type="entry name" value="WH-like_DNA-bd_sf"/>
</dbReference>
<evidence type="ECO:0000256" key="8">
    <source>
        <dbReference type="ARBA" id="ARBA00049348"/>
    </source>
</evidence>
<dbReference type="RefSeq" id="WP_132083451.1">
    <property type="nucleotide sequence ID" value="NZ_JADNAH010000057.1"/>
</dbReference>
<name>A0A9X8Y950_9FIRM</name>
<dbReference type="CDD" id="cd06445">
    <property type="entry name" value="ATase"/>
    <property type="match status" value="1"/>
</dbReference>
<evidence type="ECO:0000256" key="2">
    <source>
        <dbReference type="ARBA" id="ARBA00008711"/>
    </source>
</evidence>
<dbReference type="Gene3D" id="1.10.10.10">
    <property type="entry name" value="Winged helix-like DNA-binding domain superfamily/Winged helix DNA-binding domain"/>
    <property type="match status" value="1"/>
</dbReference>
<dbReference type="SUPFAM" id="SSF46767">
    <property type="entry name" value="Methylated DNA-protein cysteine methyltransferase, C-terminal domain"/>
    <property type="match status" value="1"/>
</dbReference>
<dbReference type="GO" id="GO:0005737">
    <property type="term" value="C:cytoplasm"/>
    <property type="evidence" value="ECO:0007669"/>
    <property type="project" value="UniProtKB-SubCell"/>
</dbReference>
<comment type="similarity">
    <text evidence="2 9">Belongs to the MGMT family.</text>
</comment>
<accession>A0A9X8Y950</accession>
<reference evidence="12 13" key="1">
    <citation type="submission" date="2019-03" db="EMBL/GenBank/DDBJ databases">
        <title>Genomic Encyclopedia of Type Strains, Phase IV (KMG-IV): sequencing the most valuable type-strain genomes for metagenomic binning, comparative biology and taxonomic classification.</title>
        <authorList>
            <person name="Goeker M."/>
        </authorList>
    </citation>
    <scope>NUCLEOTIDE SEQUENCE [LARGE SCALE GENOMIC DNA]</scope>
    <source>
        <strain evidence="12 13">DSM 100433</strain>
    </source>
</reference>
<dbReference type="PANTHER" id="PTHR10815">
    <property type="entry name" value="METHYLATED-DNA--PROTEIN-CYSTEINE METHYLTRANSFERASE"/>
    <property type="match status" value="1"/>
</dbReference>
<dbReference type="PROSITE" id="PS00374">
    <property type="entry name" value="MGMT"/>
    <property type="match status" value="1"/>
</dbReference>
<dbReference type="SUPFAM" id="SSF53155">
    <property type="entry name" value="Methylated DNA-protein cysteine methyltransferase domain"/>
    <property type="match status" value="1"/>
</dbReference>
<evidence type="ECO:0000256" key="1">
    <source>
        <dbReference type="ARBA" id="ARBA00001286"/>
    </source>
</evidence>
<dbReference type="Pfam" id="PF02870">
    <property type="entry name" value="Methyltransf_1N"/>
    <property type="match status" value="1"/>
</dbReference>
<dbReference type="InterPro" id="IPR023546">
    <property type="entry name" value="MGMT"/>
</dbReference>
<sequence length="159" mass="17075">MQKAWTYQTELGELTLAENGEALTRLSFGGGLPQGAAREETPLLQKAHGQLTEYLAGERRRFELPLAPEGTPFEQAVWAQLLKIPYGETCTYGGIAARLGKPGASRAVGMANHRNPIGIIIPCHRVIGKDGSLTGYAGGLGIKERLLILEGALPQRLTV</sequence>
<comment type="catalytic activity">
    <reaction evidence="1 9">
        <text>a 4-O-methyl-thymidine in DNA + L-cysteinyl-[protein] = a thymidine in DNA + S-methyl-L-cysteinyl-[protein]</text>
        <dbReference type="Rhea" id="RHEA:53428"/>
        <dbReference type="Rhea" id="RHEA-COMP:10131"/>
        <dbReference type="Rhea" id="RHEA-COMP:10132"/>
        <dbReference type="Rhea" id="RHEA-COMP:13555"/>
        <dbReference type="Rhea" id="RHEA-COMP:13556"/>
        <dbReference type="ChEBI" id="CHEBI:29950"/>
        <dbReference type="ChEBI" id="CHEBI:82612"/>
        <dbReference type="ChEBI" id="CHEBI:137386"/>
        <dbReference type="ChEBI" id="CHEBI:137387"/>
        <dbReference type="EC" id="2.1.1.63"/>
    </reaction>
</comment>
<evidence type="ECO:0000256" key="5">
    <source>
        <dbReference type="ARBA" id="ARBA00022679"/>
    </source>
</evidence>
<evidence type="ECO:0000256" key="6">
    <source>
        <dbReference type="ARBA" id="ARBA00022763"/>
    </source>
</evidence>
<evidence type="ECO:0000259" key="11">
    <source>
        <dbReference type="Pfam" id="PF02870"/>
    </source>
</evidence>
<dbReference type="Gene3D" id="3.30.160.70">
    <property type="entry name" value="Methylated DNA-protein cysteine methyltransferase domain"/>
    <property type="match status" value="1"/>
</dbReference>
<comment type="subcellular location">
    <subcellularLocation>
        <location evidence="9">Cytoplasm</location>
    </subcellularLocation>
</comment>
<comment type="caution">
    <text evidence="12">The sequence shown here is derived from an EMBL/GenBank/DDBJ whole genome shotgun (WGS) entry which is preliminary data.</text>
</comment>
<dbReference type="AlphaFoldDB" id="A0A9X8Y950"/>
<keyword evidence="3 9" id="KW-0963">Cytoplasm</keyword>
<dbReference type="EC" id="2.1.1.63" evidence="9"/>
<feature type="active site" description="Nucleophile; methyl group acceptor" evidence="9">
    <location>
        <position position="123"/>
    </location>
</feature>
<dbReference type="PANTHER" id="PTHR10815:SF5">
    <property type="entry name" value="METHYLATED-DNA--PROTEIN-CYSTEINE METHYLTRANSFERASE"/>
    <property type="match status" value="1"/>
</dbReference>